<dbReference type="RefSeq" id="XP_070902787.1">
    <property type="nucleotide sequence ID" value="XM_071039089.1"/>
</dbReference>
<organism evidence="1 2">
    <name type="scientific">Aspergillus pseudodeflectus</name>
    <dbReference type="NCBI Taxonomy" id="176178"/>
    <lineage>
        <taxon>Eukaryota</taxon>
        <taxon>Fungi</taxon>
        <taxon>Dikarya</taxon>
        <taxon>Ascomycota</taxon>
        <taxon>Pezizomycotina</taxon>
        <taxon>Eurotiomycetes</taxon>
        <taxon>Eurotiomycetidae</taxon>
        <taxon>Eurotiales</taxon>
        <taxon>Aspergillaceae</taxon>
        <taxon>Aspergillus</taxon>
        <taxon>Aspergillus subgen. Nidulantes</taxon>
    </lineage>
</organism>
<protein>
    <submittedName>
        <fullName evidence="1">Uncharacterized protein</fullName>
    </submittedName>
</protein>
<keyword evidence="2" id="KW-1185">Reference proteome</keyword>
<name>A0ABR4KXC8_9EURO</name>
<evidence type="ECO:0000313" key="2">
    <source>
        <dbReference type="Proteomes" id="UP001610444"/>
    </source>
</evidence>
<comment type="caution">
    <text evidence="1">The sequence shown here is derived from an EMBL/GenBank/DDBJ whole genome shotgun (WGS) entry which is preliminary data.</text>
</comment>
<proteinExistence type="predicted"/>
<sequence>MTVRLVVATTISVSQASVPRCCCLRPSIPRPSPRSIQGQQQKSQDERFRICQGNLASGNRLLVASDFLDKFGFTHRGSGTFVALPNSRPTYIFTTGQGKHALVYHE</sequence>
<dbReference type="EMBL" id="JBFXLR010000007">
    <property type="protein sequence ID" value="KAL2856923.1"/>
    <property type="molecule type" value="Genomic_DNA"/>
</dbReference>
<gene>
    <name evidence="1" type="ORF">BJX68DRAFT_229738</name>
</gene>
<reference evidence="1 2" key="1">
    <citation type="submission" date="2024-07" db="EMBL/GenBank/DDBJ databases">
        <title>Section-level genome sequencing and comparative genomics of Aspergillus sections Usti and Cavernicolus.</title>
        <authorList>
            <consortium name="Lawrence Berkeley National Laboratory"/>
            <person name="Nybo J.L."/>
            <person name="Vesth T.C."/>
            <person name="Theobald S."/>
            <person name="Frisvad J.C."/>
            <person name="Larsen T.O."/>
            <person name="Kjaerboelling I."/>
            <person name="Rothschild-Mancinelli K."/>
            <person name="Lyhne E.K."/>
            <person name="Kogle M.E."/>
            <person name="Barry K."/>
            <person name="Clum A."/>
            <person name="Na H."/>
            <person name="Ledsgaard L."/>
            <person name="Lin J."/>
            <person name="Lipzen A."/>
            <person name="Kuo A."/>
            <person name="Riley R."/>
            <person name="Mondo S."/>
            <person name="LaButti K."/>
            <person name="Haridas S."/>
            <person name="Pangalinan J."/>
            <person name="Salamov A.A."/>
            <person name="Simmons B.A."/>
            <person name="Magnuson J.K."/>
            <person name="Chen J."/>
            <person name="Drula E."/>
            <person name="Henrissat B."/>
            <person name="Wiebenga A."/>
            <person name="Lubbers R.J."/>
            <person name="Gomes A.C."/>
            <person name="Macurrencykelacurrency M.R."/>
            <person name="Stajich J."/>
            <person name="Grigoriev I.V."/>
            <person name="Mortensen U.H."/>
            <person name="De vries R.P."/>
            <person name="Baker S.E."/>
            <person name="Andersen M.R."/>
        </authorList>
    </citation>
    <scope>NUCLEOTIDE SEQUENCE [LARGE SCALE GENOMIC DNA]</scope>
    <source>
        <strain evidence="1 2">CBS 756.74</strain>
    </source>
</reference>
<dbReference type="Proteomes" id="UP001610444">
    <property type="component" value="Unassembled WGS sequence"/>
</dbReference>
<evidence type="ECO:0000313" key="1">
    <source>
        <dbReference type="EMBL" id="KAL2856923.1"/>
    </source>
</evidence>
<dbReference type="GeneID" id="98154253"/>
<accession>A0ABR4KXC8</accession>